<sequence length="535" mass="60398">MSRLANINLKLKDGRSILVTVDEDKVDRFRNGPDKLLDALAKKYPHDLPTKPVYISVQDNNITNLSLSEAPDITLNDVHNPQMITCKERRVQLGSFHWERNDVLTLIRLRSEKEPMFNKFGVRKKDVWAMIAEEFQAKGFDVTSGQCEQKWKNITKNYRDTVDYSYFSNNHRECPFFKELAAVYPYDPKEKHSNQQSGINMSQLSGGSGMGSKTNTTGVTVSNSDEFSNYHGIDTTSSSSGRPTENLNEDFQQETYLQEVTPDISVDALFQTPEVKQEIIDDDDDPVIVIPTSPPPPPPPTMASTSVASLLSSNRDSPIFQPRSLPQLTPTSSITLDCNIPSISSILLSPLPSSSSLAAPIVQSSVKQEPISVPMQYSSAPNVCLQPQITEMLQTQQISSGPQTSFTPVQSLPSHSSTQSNQHSSSPMNPGTQTRKRPRENLSFTSSSNNSVSDMLAYRRRLLRRTPFSVPNNMLEMLKQMNEERRREHRTLMNTLNQHHEDLLDLFKQHQQEYLHQEEIKQALLSELIERMSKN</sequence>
<dbReference type="OrthoDB" id="6156127at2759"/>
<organism evidence="9 10">
    <name type="scientific">Acanthosepion pharaonis</name>
    <name type="common">Pharaoh cuttlefish</name>
    <name type="synonym">Sepia pharaonis</name>
    <dbReference type="NCBI Taxonomy" id="158019"/>
    <lineage>
        <taxon>Eukaryota</taxon>
        <taxon>Metazoa</taxon>
        <taxon>Spiralia</taxon>
        <taxon>Lophotrochozoa</taxon>
        <taxon>Mollusca</taxon>
        <taxon>Cephalopoda</taxon>
        <taxon>Coleoidea</taxon>
        <taxon>Decapodiformes</taxon>
        <taxon>Sepiida</taxon>
        <taxon>Sepiina</taxon>
        <taxon>Sepiidae</taxon>
        <taxon>Acanthosepion</taxon>
    </lineage>
</organism>
<keyword evidence="10" id="KW-1185">Reference proteome</keyword>
<comment type="caution">
    <text evidence="9">The sequence shown here is derived from an EMBL/GenBank/DDBJ whole genome shotgun (WGS) entry which is preliminary data.</text>
</comment>
<evidence type="ECO:0000256" key="2">
    <source>
        <dbReference type="ARBA" id="ARBA00023015"/>
    </source>
</evidence>
<keyword evidence="2" id="KW-0805">Transcription regulation</keyword>
<dbReference type="PANTHER" id="PTHR21654">
    <property type="entry name" value="FI21293P1"/>
    <property type="match status" value="1"/>
</dbReference>
<evidence type="ECO:0000259" key="8">
    <source>
        <dbReference type="Pfam" id="PF13837"/>
    </source>
</evidence>
<accession>A0A812EUN2</accession>
<dbReference type="GO" id="GO:0005634">
    <property type="term" value="C:nucleus"/>
    <property type="evidence" value="ECO:0007669"/>
    <property type="project" value="UniProtKB-SubCell"/>
</dbReference>
<dbReference type="Pfam" id="PF13837">
    <property type="entry name" value="Myb_DNA-bind_4"/>
    <property type="match status" value="1"/>
</dbReference>
<keyword evidence="6" id="KW-0175">Coiled coil</keyword>
<gene>
    <name evidence="9" type="ORF">SPHA_79757</name>
</gene>
<evidence type="ECO:0000256" key="5">
    <source>
        <dbReference type="ARBA" id="ARBA00023242"/>
    </source>
</evidence>
<name>A0A812EUN2_ACAPH</name>
<evidence type="ECO:0000256" key="3">
    <source>
        <dbReference type="ARBA" id="ARBA00023125"/>
    </source>
</evidence>
<dbReference type="CDD" id="cd12203">
    <property type="entry name" value="GT1"/>
    <property type="match status" value="1"/>
</dbReference>
<dbReference type="EMBL" id="CAHIKZ030005576">
    <property type="protein sequence ID" value="CAE1330471.1"/>
    <property type="molecule type" value="Genomic_DNA"/>
</dbReference>
<reference evidence="9" key="1">
    <citation type="submission" date="2021-01" db="EMBL/GenBank/DDBJ databases">
        <authorList>
            <person name="Li R."/>
            <person name="Bekaert M."/>
        </authorList>
    </citation>
    <scope>NUCLEOTIDE SEQUENCE</scope>
    <source>
        <strain evidence="9">Farmed</strain>
    </source>
</reference>
<evidence type="ECO:0000256" key="6">
    <source>
        <dbReference type="SAM" id="Coils"/>
    </source>
</evidence>
<dbReference type="InterPro" id="IPR044822">
    <property type="entry name" value="Myb_DNA-bind_4"/>
</dbReference>
<keyword evidence="4" id="KW-0804">Transcription</keyword>
<feature type="region of interest" description="Disordered" evidence="7">
    <location>
        <begin position="395"/>
        <end position="450"/>
    </location>
</feature>
<protein>
    <recommendedName>
        <fullName evidence="8">Myb/SANT-like DNA-binding domain-containing protein</fullName>
    </recommendedName>
</protein>
<dbReference type="Proteomes" id="UP000597762">
    <property type="component" value="Unassembled WGS sequence"/>
</dbReference>
<proteinExistence type="predicted"/>
<feature type="compositionally biased region" description="Polar residues" evidence="7">
    <location>
        <begin position="395"/>
        <end position="413"/>
    </location>
</feature>
<feature type="domain" description="Myb/SANT-like DNA-binding" evidence="8">
    <location>
        <begin position="97"/>
        <end position="182"/>
    </location>
</feature>
<dbReference type="GO" id="GO:0003677">
    <property type="term" value="F:DNA binding"/>
    <property type="evidence" value="ECO:0007669"/>
    <property type="project" value="UniProtKB-KW"/>
</dbReference>
<evidence type="ECO:0000256" key="7">
    <source>
        <dbReference type="SAM" id="MobiDB-lite"/>
    </source>
</evidence>
<keyword evidence="5" id="KW-0539">Nucleus</keyword>
<evidence type="ECO:0000256" key="1">
    <source>
        <dbReference type="ARBA" id="ARBA00004123"/>
    </source>
</evidence>
<evidence type="ECO:0000256" key="4">
    <source>
        <dbReference type="ARBA" id="ARBA00023163"/>
    </source>
</evidence>
<feature type="compositionally biased region" description="Low complexity" evidence="7">
    <location>
        <begin position="441"/>
        <end position="450"/>
    </location>
</feature>
<comment type="subcellular location">
    <subcellularLocation>
        <location evidence="1">Nucleus</location>
    </subcellularLocation>
</comment>
<dbReference type="PANTHER" id="PTHR21654:SF84">
    <property type="entry name" value="SI:DKEY-66I24.7"/>
    <property type="match status" value="1"/>
</dbReference>
<dbReference type="Gene3D" id="1.10.10.60">
    <property type="entry name" value="Homeodomain-like"/>
    <property type="match status" value="1"/>
</dbReference>
<evidence type="ECO:0000313" key="9">
    <source>
        <dbReference type="EMBL" id="CAE1330471.1"/>
    </source>
</evidence>
<evidence type="ECO:0000313" key="10">
    <source>
        <dbReference type="Proteomes" id="UP000597762"/>
    </source>
</evidence>
<dbReference type="AlphaFoldDB" id="A0A812EUN2"/>
<feature type="compositionally biased region" description="Low complexity" evidence="7">
    <location>
        <begin position="414"/>
        <end position="426"/>
    </location>
</feature>
<dbReference type="GO" id="GO:0010468">
    <property type="term" value="P:regulation of gene expression"/>
    <property type="evidence" value="ECO:0007669"/>
    <property type="project" value="UniProtKB-ARBA"/>
</dbReference>
<keyword evidence="3" id="KW-0238">DNA-binding</keyword>
<feature type="coiled-coil region" evidence="6">
    <location>
        <begin position="478"/>
        <end position="513"/>
    </location>
</feature>